<reference evidence="2" key="1">
    <citation type="submission" date="2021-01" db="EMBL/GenBank/DDBJ databases">
        <authorList>
            <person name="Corre E."/>
            <person name="Pelletier E."/>
            <person name="Niang G."/>
            <person name="Scheremetjew M."/>
            <person name="Finn R."/>
            <person name="Kale V."/>
            <person name="Holt S."/>
            <person name="Cochrane G."/>
            <person name="Meng A."/>
            <person name="Brown T."/>
            <person name="Cohen L."/>
        </authorList>
    </citation>
    <scope>NUCLEOTIDE SEQUENCE</scope>
    <source>
        <strain evidence="2">CCMP 2712</strain>
    </source>
</reference>
<feature type="region of interest" description="Disordered" evidence="1">
    <location>
        <begin position="225"/>
        <end position="248"/>
    </location>
</feature>
<proteinExistence type="predicted"/>
<organism evidence="2">
    <name type="scientific">Guillardia theta</name>
    <name type="common">Cryptophyte</name>
    <name type="synonym">Cryptomonas phi</name>
    <dbReference type="NCBI Taxonomy" id="55529"/>
    <lineage>
        <taxon>Eukaryota</taxon>
        <taxon>Cryptophyceae</taxon>
        <taxon>Pyrenomonadales</taxon>
        <taxon>Geminigeraceae</taxon>
        <taxon>Guillardia</taxon>
    </lineage>
</organism>
<protein>
    <submittedName>
        <fullName evidence="2">Uncharacterized protein</fullName>
    </submittedName>
</protein>
<feature type="region of interest" description="Disordered" evidence="1">
    <location>
        <begin position="118"/>
        <end position="142"/>
    </location>
</feature>
<feature type="compositionally biased region" description="Polar residues" evidence="1">
    <location>
        <begin position="225"/>
        <end position="238"/>
    </location>
</feature>
<dbReference type="EMBL" id="HBKN01042920">
    <property type="protein sequence ID" value="CAE2331658.1"/>
    <property type="molecule type" value="Transcribed_RNA"/>
</dbReference>
<evidence type="ECO:0000256" key="1">
    <source>
        <dbReference type="SAM" id="MobiDB-lite"/>
    </source>
</evidence>
<sequence length="473" mass="53612">MAFRGGCIIRSTLPTPIDPPSFVRQEGSDASSRMRVHVVAAPHVEDSAEQTQEVIKGTFSGTMKKPAIQRVWRRRQEAVHASQVDKVDIEVESESSHGASSTSAAKGYAERNRWGKVGDAIRRSKNQRKYLRPESTPPALPSSISKELEMHHDEQDELAHARTTQTEVSTVCLEDFDFATWRHSHKSDDSTLSVENHPRSMSATLSLGYWSKKKKSFYFQQPRSRSANIEKQTRQSLPTRRASMDKSSSKIFEVSGTELRMRNKLKLASRVETGAGAVHEQKDISVNVENSSKSRKHSITLDLTNNEAFASTSEFFFDDEDDYIILQLEDEVSRYDMESEARHEVESVDDSVIMVEEPTEGSSARGSTLTEDDKADWASLRSRVCQIVVETLRHLRSRRDMAECGAEEIDEVASKKQQEGWKVICFLNWHGHLEGSRRQRGLTSRLILNRYTQSQMDQRKTIALRIASPTVHK</sequence>
<evidence type="ECO:0000313" key="2">
    <source>
        <dbReference type="EMBL" id="CAE2331658.1"/>
    </source>
</evidence>
<name>A0A7S4PE03_GUITH</name>
<dbReference type="AlphaFoldDB" id="A0A7S4PE03"/>
<accession>A0A7S4PE03</accession>
<gene>
    <name evidence="2" type="ORF">GTHE00462_LOCUS33601</name>
</gene>